<dbReference type="InterPro" id="IPR023375">
    <property type="entry name" value="ADC_dom_sf"/>
</dbReference>
<reference evidence="1 2" key="1">
    <citation type="journal article" date="2016" name="Genome Biol. Evol.">
        <title>Divergent and convergent evolution of fungal pathogenicity.</title>
        <authorList>
            <person name="Shang Y."/>
            <person name="Xiao G."/>
            <person name="Zheng P."/>
            <person name="Cen K."/>
            <person name="Zhan S."/>
            <person name="Wang C."/>
        </authorList>
    </citation>
    <scope>NUCLEOTIDE SEQUENCE [LARGE SCALE GENOMIC DNA]</scope>
    <source>
        <strain evidence="1 2">RCEF 264</strain>
    </source>
</reference>
<dbReference type="SUPFAM" id="SSF160104">
    <property type="entry name" value="Acetoacetate decarboxylase-like"/>
    <property type="match status" value="1"/>
</dbReference>
<dbReference type="AlphaFoldDB" id="A0A167LXF2"/>
<dbReference type="OrthoDB" id="1047367at2759"/>
<dbReference type="Pfam" id="PF06314">
    <property type="entry name" value="ADC"/>
    <property type="match status" value="1"/>
</dbReference>
<keyword evidence="2" id="KW-1185">Reference proteome</keyword>
<sequence length="307" mass="32846">MEQNRTFLRMPLGYGPMPGPRQTVKGVAHDGWDQSSVRTATITFQAPKNQLSSFLPHPCFHIDNGSADDDLATASFTFTELHNLPWLAGRGYNLSGLYIHDVVCRGADETVGGKYLSVLFENRADPIVSGREELGYAKVFASLDAVQDAGDGVDTFAARIGWEGAVFGDIKLTGLSDVPPRIHANAETAAAATAGWPSSSSSSSSVPQGVLHYKYIPRTGCPGEADVEYPTFCAAPPQSQPTSVGDKVLVAKHASLSFRALGFADLPTLHHIAAKLADIDIRAIVDARIVESRGATDLRDQRAIRLG</sequence>
<dbReference type="Proteomes" id="UP000076874">
    <property type="component" value="Unassembled WGS sequence"/>
</dbReference>
<proteinExistence type="predicted"/>
<evidence type="ECO:0000313" key="2">
    <source>
        <dbReference type="Proteomes" id="UP000076874"/>
    </source>
</evidence>
<dbReference type="STRING" id="1081102.A0A167LXF2"/>
<dbReference type="GO" id="GO:0016829">
    <property type="term" value="F:lyase activity"/>
    <property type="evidence" value="ECO:0007669"/>
    <property type="project" value="InterPro"/>
</dbReference>
<protein>
    <submittedName>
        <fullName evidence="1">Acetoacetate decarboxylase beta barrel domain protein</fullName>
    </submittedName>
</protein>
<dbReference type="Gene3D" id="2.40.400.10">
    <property type="entry name" value="Acetoacetate decarboxylase-like"/>
    <property type="match status" value="1"/>
</dbReference>
<dbReference type="EMBL" id="AZHD01000028">
    <property type="protein sequence ID" value="OAA53637.1"/>
    <property type="molecule type" value="Genomic_DNA"/>
</dbReference>
<accession>A0A167LXF2</accession>
<evidence type="ECO:0000313" key="1">
    <source>
        <dbReference type="EMBL" id="OAA53637.1"/>
    </source>
</evidence>
<name>A0A167LXF2_9HYPO</name>
<comment type="caution">
    <text evidence="1">The sequence shown here is derived from an EMBL/GenBank/DDBJ whole genome shotgun (WGS) entry which is preliminary data.</text>
</comment>
<organism evidence="1 2">
    <name type="scientific">Niveomyces insectorum RCEF 264</name>
    <dbReference type="NCBI Taxonomy" id="1081102"/>
    <lineage>
        <taxon>Eukaryota</taxon>
        <taxon>Fungi</taxon>
        <taxon>Dikarya</taxon>
        <taxon>Ascomycota</taxon>
        <taxon>Pezizomycotina</taxon>
        <taxon>Sordariomycetes</taxon>
        <taxon>Hypocreomycetidae</taxon>
        <taxon>Hypocreales</taxon>
        <taxon>Cordycipitaceae</taxon>
        <taxon>Niveomyces</taxon>
    </lineage>
</organism>
<gene>
    <name evidence="1" type="ORF">SPI_09344</name>
</gene>
<dbReference type="InterPro" id="IPR010451">
    <property type="entry name" value="Acetoacetate_decarboxylase"/>
</dbReference>